<proteinExistence type="predicted"/>
<accession>A0A382PU23</accession>
<sequence>ALSTADGIDRDLRNGTSKGPLHGIPVLLKDNIDTADQMSTTAGSTALRGSTPPRDAFIADKLRAAGAVLLGKANMSEWAGFKSFERGTSGWSGRGWDGGRGGLCKNPYALDRTPGGSSSGSGAACSANLTAFAIGTETDGSVVGPSSRNCLVGIKPTIGLLSRGGVIPIAHSQDSAGPMARTVRDAAIVLGTMTGVDERDSLTPLSLGNSKTDYTEFLDPNGLEGARIGVARAYMGFDDRVDRLLEDALDLITGQGATVIDPIELPDELRFGNEYEMEVLYHEFKADLNAYLASLGPDAPIKSLQELIEYNERNVDLELSLFGQELLIAAQERGPLTDVR</sequence>
<dbReference type="Gene3D" id="3.90.1300.10">
    <property type="entry name" value="Amidase signature (AS) domain"/>
    <property type="match status" value="1"/>
</dbReference>
<protein>
    <recommendedName>
        <fullName evidence="2">Amidase domain-containing protein</fullName>
    </recommendedName>
</protein>
<reference evidence="3" key="1">
    <citation type="submission" date="2018-05" db="EMBL/GenBank/DDBJ databases">
        <authorList>
            <person name="Lanie J.A."/>
            <person name="Ng W.-L."/>
            <person name="Kazmierczak K.M."/>
            <person name="Andrzejewski T.M."/>
            <person name="Davidsen T.M."/>
            <person name="Wayne K.J."/>
            <person name="Tettelin H."/>
            <person name="Glass J.I."/>
            <person name="Rusch D."/>
            <person name="Podicherti R."/>
            <person name="Tsui H.-C.T."/>
            <person name="Winkler M.E."/>
        </authorList>
    </citation>
    <scope>NUCLEOTIDE SEQUENCE</scope>
</reference>
<dbReference type="InterPro" id="IPR036928">
    <property type="entry name" value="AS_sf"/>
</dbReference>
<evidence type="ECO:0000259" key="2">
    <source>
        <dbReference type="Pfam" id="PF01425"/>
    </source>
</evidence>
<feature type="non-terminal residue" evidence="3">
    <location>
        <position position="1"/>
    </location>
</feature>
<dbReference type="PANTHER" id="PTHR42678:SF34">
    <property type="entry name" value="OS04G0183300 PROTEIN"/>
    <property type="match status" value="1"/>
</dbReference>
<feature type="non-terminal residue" evidence="3">
    <location>
        <position position="340"/>
    </location>
</feature>
<feature type="region of interest" description="Disordered" evidence="1">
    <location>
        <begin position="1"/>
        <end position="24"/>
    </location>
</feature>
<organism evidence="3">
    <name type="scientific">marine metagenome</name>
    <dbReference type="NCBI Taxonomy" id="408172"/>
    <lineage>
        <taxon>unclassified sequences</taxon>
        <taxon>metagenomes</taxon>
        <taxon>ecological metagenomes</taxon>
    </lineage>
</organism>
<dbReference type="SUPFAM" id="SSF75304">
    <property type="entry name" value="Amidase signature (AS) enzymes"/>
    <property type="match status" value="1"/>
</dbReference>
<gene>
    <name evidence="3" type="ORF">METZ01_LOCUS329154</name>
</gene>
<evidence type="ECO:0000313" key="3">
    <source>
        <dbReference type="EMBL" id="SVC76300.1"/>
    </source>
</evidence>
<name>A0A382PU23_9ZZZZ</name>
<dbReference type="Pfam" id="PF01425">
    <property type="entry name" value="Amidase"/>
    <property type="match status" value="1"/>
</dbReference>
<evidence type="ECO:0000256" key="1">
    <source>
        <dbReference type="SAM" id="MobiDB-lite"/>
    </source>
</evidence>
<dbReference type="AlphaFoldDB" id="A0A382PU23"/>
<feature type="domain" description="Amidase" evidence="2">
    <location>
        <begin position="1"/>
        <end position="309"/>
    </location>
</feature>
<dbReference type="PANTHER" id="PTHR42678">
    <property type="entry name" value="AMIDASE"/>
    <property type="match status" value="1"/>
</dbReference>
<dbReference type="InterPro" id="IPR023631">
    <property type="entry name" value="Amidase_dom"/>
</dbReference>
<dbReference type="EMBL" id="UINC01109458">
    <property type="protein sequence ID" value="SVC76300.1"/>
    <property type="molecule type" value="Genomic_DNA"/>
</dbReference>